<sequence length="266" mass="30066">MSAQDNRLPRLGSSYTEPWQNGLDTPTSPSPNEVENPPSREAATVPDNEPKKRKAQELYEVRKRHRQSHDSQPEEPASVVAAGPTPSPATTPEPLLRNPSLPPVRAKSPTPGLKSITVLRTCFHIGHLFIEATRCRRANQDALFELYARVVHSSREPGPARVQTFQFQDLFYDNMRPYPTGRLTGWKVGGVIDRLSAVFLEQPEIHRLGEWDLLRKCRCLCRLRWDTTSAIGWVVDVKRIAEVDWDEVEETALAAAGRAVTHNHRR</sequence>
<evidence type="ECO:0000313" key="3">
    <source>
        <dbReference type="Proteomes" id="UP001628179"/>
    </source>
</evidence>
<feature type="region of interest" description="Disordered" evidence="1">
    <location>
        <begin position="1"/>
        <end position="110"/>
    </location>
</feature>
<comment type="caution">
    <text evidence="2">The sequence shown here is derived from an EMBL/GenBank/DDBJ whole genome shotgun (WGS) entry which is preliminary data.</text>
</comment>
<feature type="compositionally biased region" description="Polar residues" evidence="1">
    <location>
        <begin position="13"/>
        <end position="25"/>
    </location>
</feature>
<accession>A0ABQ0GDU6</accession>
<evidence type="ECO:0000256" key="1">
    <source>
        <dbReference type="SAM" id="MobiDB-lite"/>
    </source>
</evidence>
<dbReference type="RefSeq" id="XP_070917451.1">
    <property type="nucleotide sequence ID" value="XM_071061350.1"/>
</dbReference>
<dbReference type="EMBL" id="BAAFSV010000003">
    <property type="protein sequence ID" value="GAB1315720.1"/>
    <property type="molecule type" value="Genomic_DNA"/>
</dbReference>
<dbReference type="GeneID" id="98176673"/>
<name>A0ABQ0GDU6_9PEZI</name>
<feature type="compositionally biased region" description="Low complexity" evidence="1">
    <location>
        <begin position="26"/>
        <end position="41"/>
    </location>
</feature>
<dbReference type="Proteomes" id="UP001628179">
    <property type="component" value="Unassembled WGS sequence"/>
</dbReference>
<gene>
    <name evidence="2" type="ORF">MFIFM68171_05930</name>
</gene>
<protein>
    <submittedName>
        <fullName evidence="2">Uncharacterized protein</fullName>
    </submittedName>
</protein>
<evidence type="ECO:0000313" key="2">
    <source>
        <dbReference type="EMBL" id="GAB1315720.1"/>
    </source>
</evidence>
<keyword evidence="3" id="KW-1185">Reference proteome</keyword>
<reference evidence="2 3" key="1">
    <citation type="submission" date="2024-09" db="EMBL/GenBank/DDBJ databases">
        <title>Itraconazole resistance in Madurella fahalii resulting from another homologue of gene encoding cytochrome P450 14-alpha sterol demethylase (CYP51).</title>
        <authorList>
            <person name="Yoshioka I."/>
            <person name="Fahal A.H."/>
            <person name="Kaneko S."/>
            <person name="Yaguchi T."/>
        </authorList>
    </citation>
    <scope>NUCLEOTIDE SEQUENCE [LARGE SCALE GENOMIC DNA]</scope>
    <source>
        <strain evidence="2 3">IFM 68171</strain>
    </source>
</reference>
<proteinExistence type="predicted"/>
<organism evidence="2 3">
    <name type="scientific">Madurella fahalii</name>
    <dbReference type="NCBI Taxonomy" id="1157608"/>
    <lineage>
        <taxon>Eukaryota</taxon>
        <taxon>Fungi</taxon>
        <taxon>Dikarya</taxon>
        <taxon>Ascomycota</taxon>
        <taxon>Pezizomycotina</taxon>
        <taxon>Sordariomycetes</taxon>
        <taxon>Sordariomycetidae</taxon>
        <taxon>Sordariales</taxon>
        <taxon>Sordariales incertae sedis</taxon>
        <taxon>Madurella</taxon>
    </lineage>
</organism>